<accession>A0A4P7XFV0</accession>
<name>A0A4P7XFV0_9ALTE</name>
<evidence type="ECO:0000313" key="3">
    <source>
        <dbReference type="Proteomes" id="UP000298049"/>
    </source>
</evidence>
<dbReference type="PROSITE" id="PS51704">
    <property type="entry name" value="GP_PDE"/>
    <property type="match status" value="1"/>
</dbReference>
<dbReference type="GO" id="GO:0008081">
    <property type="term" value="F:phosphoric diester hydrolase activity"/>
    <property type="evidence" value="ECO:0007669"/>
    <property type="project" value="InterPro"/>
</dbReference>
<evidence type="ECO:0000313" key="2">
    <source>
        <dbReference type="EMBL" id="QCF25575.1"/>
    </source>
</evidence>
<proteinExistence type="predicted"/>
<dbReference type="AlphaFoldDB" id="A0A4P7XFV0"/>
<dbReference type="OrthoDB" id="9795622at2"/>
<dbReference type="EMBL" id="CP031093">
    <property type="protein sequence ID" value="QCF25575.1"/>
    <property type="molecule type" value="Genomic_DNA"/>
</dbReference>
<dbReference type="RefSeq" id="WP_136547990.1">
    <property type="nucleotide sequence ID" value="NZ_CP031093.1"/>
</dbReference>
<dbReference type="InterPro" id="IPR030395">
    <property type="entry name" value="GP_PDE_dom"/>
</dbReference>
<organism evidence="2 3">
    <name type="scientific">Hydrocarboniclastica marina</name>
    <dbReference type="NCBI Taxonomy" id="2259620"/>
    <lineage>
        <taxon>Bacteria</taxon>
        <taxon>Pseudomonadati</taxon>
        <taxon>Pseudomonadota</taxon>
        <taxon>Gammaproteobacteria</taxon>
        <taxon>Alteromonadales</taxon>
        <taxon>Alteromonadaceae</taxon>
        <taxon>Hydrocarboniclastica</taxon>
    </lineage>
</organism>
<dbReference type="Gene3D" id="3.20.20.190">
    <property type="entry name" value="Phosphatidylinositol (PI) phosphodiesterase"/>
    <property type="match status" value="1"/>
</dbReference>
<dbReference type="PROSITE" id="PS50007">
    <property type="entry name" value="PIPLC_X_DOMAIN"/>
    <property type="match status" value="1"/>
</dbReference>
<dbReference type="SUPFAM" id="SSF51695">
    <property type="entry name" value="PLC-like phosphodiesterases"/>
    <property type="match status" value="1"/>
</dbReference>
<sequence>MLIYGHRGAKGEAPENTLAGFEHAYRHGVRRFEMDIQLSADGVPVVVHDLTVDRTTEKQGKIASFSAAELDQMDARRGGPPWRTPVGIPRLDAVFESCPAFEHMQLEVKTDSWQRLNSLCNRLVELVQQRRWQSRIILTSSDERFLQAVKRRDAQIRIGLVAERRYPNPVKTATSLGCDYLCLRWTLCKAETVLAAHNQGLHVSAWTVNRIHDMLELEAQGVDSIITDYPTSTRTYFESRTQIGPLTLTGAEQH</sequence>
<dbReference type="PANTHER" id="PTHR46211">
    <property type="entry name" value="GLYCEROPHOSPHORYL DIESTER PHOSPHODIESTERASE"/>
    <property type="match status" value="1"/>
</dbReference>
<gene>
    <name evidence="2" type="ORF">soil367_06375</name>
</gene>
<dbReference type="CDD" id="cd08556">
    <property type="entry name" value="GDPD"/>
    <property type="match status" value="1"/>
</dbReference>
<keyword evidence="3" id="KW-1185">Reference proteome</keyword>
<dbReference type="Proteomes" id="UP000298049">
    <property type="component" value="Chromosome"/>
</dbReference>
<feature type="domain" description="GP-PDE" evidence="1">
    <location>
        <begin position="1"/>
        <end position="237"/>
    </location>
</feature>
<protein>
    <submittedName>
        <fullName evidence="2">Glycerophosphodiester phosphodiesterase</fullName>
    </submittedName>
</protein>
<evidence type="ECO:0000259" key="1">
    <source>
        <dbReference type="PROSITE" id="PS51704"/>
    </source>
</evidence>
<dbReference type="InterPro" id="IPR017946">
    <property type="entry name" value="PLC-like_Pdiesterase_TIM-brl"/>
</dbReference>
<reference evidence="2 3" key="1">
    <citation type="submission" date="2018-07" db="EMBL/GenBank/DDBJ databases">
        <title>Marsedoiliclastica nanhaica gen. nov. sp. nov., a novel marine hydrocarbonoclastic bacterium isolated from an in-situ enriched hydrocarbon-degrading consortium in deep-sea sediment.</title>
        <authorList>
            <person name="Dong C."/>
            <person name="Ma T."/>
            <person name="Liu R."/>
            <person name="Shao Z."/>
        </authorList>
    </citation>
    <scope>NUCLEOTIDE SEQUENCE [LARGE SCALE GENOMIC DNA]</scope>
    <source>
        <strain evidence="3">soil36-7</strain>
    </source>
</reference>
<dbReference type="KEGG" id="hmi:soil367_06375"/>
<dbReference type="PANTHER" id="PTHR46211:SF1">
    <property type="entry name" value="GLYCEROPHOSPHODIESTER PHOSPHODIESTERASE, CYTOPLASMIC"/>
    <property type="match status" value="1"/>
</dbReference>
<dbReference type="Pfam" id="PF03009">
    <property type="entry name" value="GDPD"/>
    <property type="match status" value="1"/>
</dbReference>
<dbReference type="GO" id="GO:0006629">
    <property type="term" value="P:lipid metabolic process"/>
    <property type="evidence" value="ECO:0007669"/>
    <property type="project" value="InterPro"/>
</dbReference>